<evidence type="ECO:0000313" key="2">
    <source>
        <dbReference type="Proteomes" id="UP000663920"/>
    </source>
</evidence>
<dbReference type="EMBL" id="CP071869">
    <property type="protein sequence ID" value="QTE23891.1"/>
    <property type="molecule type" value="Genomic_DNA"/>
</dbReference>
<dbReference type="InterPro" id="IPR008969">
    <property type="entry name" value="CarboxyPept-like_regulatory"/>
</dbReference>
<dbReference type="Pfam" id="PF13715">
    <property type="entry name" value="CarbopepD_reg_2"/>
    <property type="match status" value="1"/>
</dbReference>
<organism evidence="1 2">
    <name type="scientific">Polaribacter cellanae</name>
    <dbReference type="NCBI Taxonomy" id="2818493"/>
    <lineage>
        <taxon>Bacteria</taxon>
        <taxon>Pseudomonadati</taxon>
        <taxon>Bacteroidota</taxon>
        <taxon>Flavobacteriia</taxon>
        <taxon>Flavobacteriales</taxon>
        <taxon>Flavobacteriaceae</taxon>
    </lineage>
</organism>
<keyword evidence="1" id="KW-0645">Protease</keyword>
<dbReference type="Pfam" id="PF18939">
    <property type="entry name" value="DUF5686"/>
    <property type="match status" value="1"/>
</dbReference>
<protein>
    <submittedName>
        <fullName evidence="1">Carboxypeptidase-like regulatory domain-containing protein</fullName>
    </submittedName>
</protein>
<sequence length="833" mass="96538">MRYIIFLIFSFLSFVVNAQLTIKGKVVDENGSPLAFVNVFALKTTQGTVTDDNGEFTLHLSKKRAKIEISFLGFLSQQIKVNKKTTYLKIVLKEASNQLEEIVLVTKPKKRLPKKENPAYPILKQIWKNKKTNGLKLFNYYKYKKLLTTEIGLNNLDTIFLKKIFKKGYKNILAKLPYNDTGVNFYLPLFISETVTNIYGNNITNKERIDVEAEKSNGMDRQGFIFERVSTAFNNINIYEDNFQLFKKSFVSPISRGGFDTYDYVLQDSIVKKDHTLYNIYFFPRRNDLAFEGNFWVTNKTFAITKIKMKTNKDINLNFVRRLSLEKEYLIKKDTIYLPKRDVYNANFTLNDKDDKKIGITVKKIAEFSKYEFDKPKQNNFYTSKIIRFKPNQFRKKESYWDSINNNNLKSEKYTLINDVKNDNQIRKITGIINTLSTGYFTVTPKFQIGQYWNTFSKNSVEGVKLKLGFRTFKTQNDRFRINGFIGYGIKDKKIKYYLDAKYLLSYKPRIGVGISYLNDTEQLGAKLLSTNGLNAKLFDPNALFSRGNNFFLSSVNRKVIQFDIELKKNLHIGTSFAHNNISSAANRKDFTIDYLDNNGNIQTELTNVSQDFYITYTPGRFEFGFGIEQRIGKNLYPSIILNYRKGYKGFLNGSFNYDKLSFSYTHPILTGKLGLLLASLDGGKTFGTVPLPLLNPIPANQTFWITKNTFSLINYYDFVTDTYISGHFEQHFNGLIMNRLPLLKHLKLRSLITFKTVYGTISDKNIAINKSNIIYKAPDTNMYYEYGFGFENIGYKDIRPLRVDFIWRGDHKSVNGLPSPKFAVRIGVKVDF</sequence>
<dbReference type="AlphaFoldDB" id="A0A975CUS4"/>
<gene>
    <name evidence="1" type="ORF">J3359_06370</name>
</gene>
<evidence type="ECO:0000313" key="1">
    <source>
        <dbReference type="EMBL" id="QTE23891.1"/>
    </source>
</evidence>
<proteinExistence type="predicted"/>
<dbReference type="Gene3D" id="2.60.40.1120">
    <property type="entry name" value="Carboxypeptidase-like, regulatory domain"/>
    <property type="match status" value="1"/>
</dbReference>
<dbReference type="GO" id="GO:0004180">
    <property type="term" value="F:carboxypeptidase activity"/>
    <property type="evidence" value="ECO:0007669"/>
    <property type="project" value="UniProtKB-KW"/>
</dbReference>
<keyword evidence="1" id="KW-0378">Hydrolase</keyword>
<dbReference type="KEGG" id="pcea:J3359_06370"/>
<dbReference type="SUPFAM" id="SSF49464">
    <property type="entry name" value="Carboxypeptidase regulatory domain-like"/>
    <property type="match status" value="1"/>
</dbReference>
<keyword evidence="1" id="KW-0121">Carboxypeptidase</keyword>
<keyword evidence="2" id="KW-1185">Reference proteome</keyword>
<reference evidence="1 2" key="1">
    <citation type="submission" date="2021-03" db="EMBL/GenBank/DDBJ databases">
        <title>Complete genome of Polaribacter_sp.SM13.</title>
        <authorList>
            <person name="Jeong S.W."/>
            <person name="Bae J.W."/>
        </authorList>
    </citation>
    <scope>NUCLEOTIDE SEQUENCE [LARGE SCALE GENOMIC DNA]</scope>
    <source>
        <strain evidence="1 2">SM13</strain>
    </source>
</reference>
<dbReference type="RefSeq" id="WP_208079885.1">
    <property type="nucleotide sequence ID" value="NZ_CP071869.1"/>
</dbReference>
<dbReference type="Proteomes" id="UP000663920">
    <property type="component" value="Chromosome"/>
</dbReference>
<dbReference type="InterPro" id="IPR043741">
    <property type="entry name" value="DUF5686"/>
</dbReference>
<name>A0A975CUS4_9FLAO</name>
<accession>A0A975CUS4</accession>